<feature type="transmembrane region" description="Helical" evidence="6">
    <location>
        <begin position="374"/>
        <end position="393"/>
    </location>
</feature>
<dbReference type="Proteomes" id="UP001172681">
    <property type="component" value="Unassembled WGS sequence"/>
</dbReference>
<comment type="subcellular location">
    <subcellularLocation>
        <location evidence="1">Endoplasmic reticulum membrane</location>
        <topology evidence="1">Multi-pass membrane protein</topology>
    </subcellularLocation>
</comment>
<keyword evidence="4 6" id="KW-0472">Membrane</keyword>
<evidence type="ECO:0000256" key="2">
    <source>
        <dbReference type="ARBA" id="ARBA00022692"/>
    </source>
</evidence>
<dbReference type="GO" id="GO:0016020">
    <property type="term" value="C:membrane"/>
    <property type="evidence" value="ECO:0007669"/>
    <property type="project" value="UniProtKB-SubCell"/>
</dbReference>
<feature type="compositionally biased region" description="Basic and acidic residues" evidence="5">
    <location>
        <begin position="414"/>
        <end position="441"/>
    </location>
</feature>
<evidence type="ECO:0000313" key="8">
    <source>
        <dbReference type="EMBL" id="KAJ9638469.1"/>
    </source>
</evidence>
<dbReference type="SUPFAM" id="SSF103481">
    <property type="entry name" value="Multidrug resistance efflux transporter EmrE"/>
    <property type="match status" value="2"/>
</dbReference>
<comment type="caution">
    <text evidence="8">The sequence shown here is derived from an EMBL/GenBank/DDBJ whole genome shotgun (WGS) entry which is preliminary data.</text>
</comment>
<feature type="compositionally biased region" description="Basic and acidic residues" evidence="5">
    <location>
        <begin position="566"/>
        <end position="577"/>
    </location>
</feature>
<dbReference type="InterPro" id="IPR037185">
    <property type="entry name" value="EmrE-like"/>
</dbReference>
<proteinExistence type="predicted"/>
<feature type="transmembrane region" description="Helical" evidence="6">
    <location>
        <begin position="157"/>
        <end position="177"/>
    </location>
</feature>
<dbReference type="PANTHER" id="PTHR22911:SF6">
    <property type="entry name" value="SOLUTE CARRIER FAMILY 35 MEMBER G1"/>
    <property type="match status" value="1"/>
</dbReference>
<evidence type="ECO:0000256" key="3">
    <source>
        <dbReference type="ARBA" id="ARBA00022989"/>
    </source>
</evidence>
<feature type="transmembrane region" description="Helical" evidence="6">
    <location>
        <begin position="343"/>
        <end position="362"/>
    </location>
</feature>
<keyword evidence="9" id="KW-1185">Reference proteome</keyword>
<dbReference type="InterPro" id="IPR000620">
    <property type="entry name" value="EamA_dom"/>
</dbReference>
<keyword evidence="3 6" id="KW-1133">Transmembrane helix</keyword>
<feature type="region of interest" description="Disordered" evidence="5">
    <location>
        <begin position="548"/>
        <end position="593"/>
    </location>
</feature>
<reference evidence="8" key="1">
    <citation type="submission" date="2022-10" db="EMBL/GenBank/DDBJ databases">
        <title>Culturing micro-colonial fungi from biological soil crusts in the Mojave desert and describing Neophaeococcomyces mojavensis, and introducing the new genera and species Taxawa tesnikishii.</title>
        <authorList>
            <person name="Kurbessoian T."/>
            <person name="Stajich J.E."/>
        </authorList>
    </citation>
    <scope>NUCLEOTIDE SEQUENCE</scope>
    <source>
        <strain evidence="8">TK_35</strain>
    </source>
</reference>
<sequence length="593" mass="64032">MSLPNPDTSNVSPRNDVNQSLGEPSITSSSSSSSSSTPAATTPPIRNDARKSYLDVPAFHPTFRPSLDSTFTELSELSFHSEELRNTRPLIRSVPEDARRPPATSFWSRFAVALHKFYIFNYGAMLVILAQFFGVGMNVSTQLLETAGSHGEPMHPYQILFVRQSITAALCTAYGLYTKSIPDFPLGPRDVRWLLVSRGLCGFFGVFGMYFSLLYLPLSEATVLTFLSPILSCYLCSFVIPGETFTKQQQLAGFVSLIGVIFIAQPASLFASSTSDSTSSPSSGGPGTSAARNSTMTQEQPEQGPTPHEHLLAIAIAMVGVLGSTGAFTSIRAIGTRAHAFISINYFSVWCTIVSMFCLIVFPDVKFRLPGNLIEWTLLISLGLFGFVMQFLLTAGLTYGGPSLPSEASVPPPPEHHLSFAKTGDVENHDPDRPNVPHESFRFQSIPRPTAAGSGTRATSMVYVQMLFALASDRVFFKITPTAMSWIGSGLILAGAIWVAAARDEETTTTSSHTGVDDAVLPGSSVVLTESTGGKENEVTEEVVGLMQDHDIHEAYDDDDDDDERGEATPKDGHDDGGTVEALELDELPTTPK</sequence>
<feature type="region of interest" description="Disordered" evidence="5">
    <location>
        <begin position="1"/>
        <end position="47"/>
    </location>
</feature>
<evidence type="ECO:0000256" key="4">
    <source>
        <dbReference type="ARBA" id="ARBA00023136"/>
    </source>
</evidence>
<feature type="region of interest" description="Disordered" evidence="5">
    <location>
        <begin position="274"/>
        <end position="306"/>
    </location>
</feature>
<organism evidence="8 9">
    <name type="scientific">Knufia peltigerae</name>
    <dbReference type="NCBI Taxonomy" id="1002370"/>
    <lineage>
        <taxon>Eukaryota</taxon>
        <taxon>Fungi</taxon>
        <taxon>Dikarya</taxon>
        <taxon>Ascomycota</taxon>
        <taxon>Pezizomycotina</taxon>
        <taxon>Eurotiomycetes</taxon>
        <taxon>Chaetothyriomycetidae</taxon>
        <taxon>Chaetothyriales</taxon>
        <taxon>Trichomeriaceae</taxon>
        <taxon>Knufia</taxon>
    </lineage>
</organism>
<feature type="compositionally biased region" description="Low complexity" evidence="5">
    <location>
        <begin position="274"/>
        <end position="283"/>
    </location>
</feature>
<feature type="compositionally biased region" description="Acidic residues" evidence="5">
    <location>
        <begin position="556"/>
        <end position="565"/>
    </location>
</feature>
<feature type="domain" description="EamA" evidence="7">
    <location>
        <begin position="125"/>
        <end position="263"/>
    </location>
</feature>
<protein>
    <recommendedName>
        <fullName evidence="7">EamA domain-containing protein</fullName>
    </recommendedName>
</protein>
<dbReference type="AlphaFoldDB" id="A0AA38Y7Z5"/>
<feature type="compositionally biased region" description="Polar residues" evidence="5">
    <location>
        <begin position="1"/>
        <end position="22"/>
    </location>
</feature>
<feature type="transmembrane region" description="Helical" evidence="6">
    <location>
        <begin position="221"/>
        <end position="240"/>
    </location>
</feature>
<dbReference type="PANTHER" id="PTHR22911">
    <property type="entry name" value="ACYL-MALONYL CONDENSING ENZYME-RELATED"/>
    <property type="match status" value="1"/>
</dbReference>
<evidence type="ECO:0000256" key="5">
    <source>
        <dbReference type="SAM" id="MobiDB-lite"/>
    </source>
</evidence>
<dbReference type="Pfam" id="PF00892">
    <property type="entry name" value="EamA"/>
    <property type="match status" value="1"/>
</dbReference>
<evidence type="ECO:0000259" key="7">
    <source>
        <dbReference type="Pfam" id="PF00892"/>
    </source>
</evidence>
<name>A0AA38Y7Z5_9EURO</name>
<feature type="transmembrane region" description="Helical" evidence="6">
    <location>
        <begin position="311"/>
        <end position="331"/>
    </location>
</feature>
<dbReference type="EMBL" id="JAPDRN010000021">
    <property type="protein sequence ID" value="KAJ9638469.1"/>
    <property type="molecule type" value="Genomic_DNA"/>
</dbReference>
<feature type="compositionally biased region" description="Polar residues" evidence="5">
    <location>
        <begin position="291"/>
        <end position="303"/>
    </location>
</feature>
<evidence type="ECO:0000256" key="1">
    <source>
        <dbReference type="ARBA" id="ARBA00004477"/>
    </source>
</evidence>
<feature type="transmembrane region" description="Helical" evidence="6">
    <location>
        <begin position="193"/>
        <end position="215"/>
    </location>
</feature>
<accession>A0AA38Y7Z5</accession>
<gene>
    <name evidence="8" type="ORF">H2204_004239</name>
</gene>
<feature type="transmembrane region" description="Helical" evidence="6">
    <location>
        <begin position="252"/>
        <end position="271"/>
    </location>
</feature>
<feature type="transmembrane region" description="Helical" evidence="6">
    <location>
        <begin position="117"/>
        <end position="137"/>
    </location>
</feature>
<feature type="compositionally biased region" description="Low complexity" evidence="5">
    <location>
        <begin position="24"/>
        <end position="45"/>
    </location>
</feature>
<feature type="region of interest" description="Disordered" evidence="5">
    <location>
        <begin position="404"/>
        <end position="441"/>
    </location>
</feature>
<evidence type="ECO:0000256" key="6">
    <source>
        <dbReference type="SAM" id="Phobius"/>
    </source>
</evidence>
<keyword evidence="2 6" id="KW-0812">Transmembrane</keyword>
<feature type="transmembrane region" description="Helical" evidence="6">
    <location>
        <begin position="483"/>
        <end position="501"/>
    </location>
</feature>
<evidence type="ECO:0000313" key="9">
    <source>
        <dbReference type="Proteomes" id="UP001172681"/>
    </source>
</evidence>